<gene>
    <name evidence="1" type="ORF">EVAR_43209_1</name>
</gene>
<dbReference type="Proteomes" id="UP000299102">
    <property type="component" value="Unassembled WGS sequence"/>
</dbReference>
<proteinExistence type="predicted"/>
<accession>A0A4C1WVU1</accession>
<reference evidence="1 2" key="1">
    <citation type="journal article" date="2019" name="Commun. Biol.">
        <title>The bagworm genome reveals a unique fibroin gene that provides high tensile strength.</title>
        <authorList>
            <person name="Kono N."/>
            <person name="Nakamura H."/>
            <person name="Ohtoshi R."/>
            <person name="Tomita M."/>
            <person name="Numata K."/>
            <person name="Arakawa K."/>
        </authorList>
    </citation>
    <scope>NUCLEOTIDE SEQUENCE [LARGE SCALE GENOMIC DNA]</scope>
</reference>
<comment type="caution">
    <text evidence="1">The sequence shown here is derived from an EMBL/GenBank/DDBJ whole genome shotgun (WGS) entry which is preliminary data.</text>
</comment>
<sequence>MDRRATVRDLLRGPAVRAPRIIARRRERWERFSNGLFNALCYANDAWPERHQSEMIAAPLVDNAVISSCRIRDRPARPARPTAPRATINMRPQVLRYWKTYRINESAAHSRAAQGGPAPVDADTRTSFAFTPRCVTPKWKNGYRSRGEDDVEEETRARLDLTCCIAASTQMSEMIFYMLITREGGAGAAGAQGRAGERVRPL</sequence>
<evidence type="ECO:0000313" key="1">
    <source>
        <dbReference type="EMBL" id="GBP54184.1"/>
    </source>
</evidence>
<organism evidence="1 2">
    <name type="scientific">Eumeta variegata</name>
    <name type="common">Bagworm moth</name>
    <name type="synonym">Eumeta japonica</name>
    <dbReference type="NCBI Taxonomy" id="151549"/>
    <lineage>
        <taxon>Eukaryota</taxon>
        <taxon>Metazoa</taxon>
        <taxon>Ecdysozoa</taxon>
        <taxon>Arthropoda</taxon>
        <taxon>Hexapoda</taxon>
        <taxon>Insecta</taxon>
        <taxon>Pterygota</taxon>
        <taxon>Neoptera</taxon>
        <taxon>Endopterygota</taxon>
        <taxon>Lepidoptera</taxon>
        <taxon>Glossata</taxon>
        <taxon>Ditrysia</taxon>
        <taxon>Tineoidea</taxon>
        <taxon>Psychidae</taxon>
        <taxon>Oiketicinae</taxon>
        <taxon>Eumeta</taxon>
    </lineage>
</organism>
<evidence type="ECO:0000313" key="2">
    <source>
        <dbReference type="Proteomes" id="UP000299102"/>
    </source>
</evidence>
<dbReference type="AlphaFoldDB" id="A0A4C1WVU1"/>
<name>A0A4C1WVU1_EUMVA</name>
<protein>
    <submittedName>
        <fullName evidence="1">Uncharacterized protein</fullName>
    </submittedName>
</protein>
<keyword evidence="2" id="KW-1185">Reference proteome</keyword>
<dbReference type="EMBL" id="BGZK01000641">
    <property type="protein sequence ID" value="GBP54184.1"/>
    <property type="molecule type" value="Genomic_DNA"/>
</dbReference>